<evidence type="ECO:0000256" key="1">
    <source>
        <dbReference type="ARBA" id="ARBA00022723"/>
    </source>
</evidence>
<dbReference type="PROSITE" id="PS50103">
    <property type="entry name" value="ZF_C3H1"/>
    <property type="match status" value="2"/>
</dbReference>
<keyword evidence="1 5" id="KW-0479">Metal-binding</keyword>
<dbReference type="EMBL" id="KE647346">
    <property type="protein sequence ID" value="EQB59948.1"/>
    <property type="molecule type" value="Genomic_DNA"/>
</dbReference>
<dbReference type="OrthoDB" id="410307at2759"/>
<dbReference type="InterPro" id="IPR036855">
    <property type="entry name" value="Znf_CCCH_sf"/>
</dbReference>
<proteinExistence type="predicted"/>
<name>T0L5L7_9MICR</name>
<dbReference type="InterPro" id="IPR000571">
    <property type="entry name" value="Znf_CCCH"/>
</dbReference>
<evidence type="ECO:0000313" key="7">
    <source>
        <dbReference type="EMBL" id="EQB59948.1"/>
    </source>
</evidence>
<dbReference type="FunFam" id="4.10.1000.10:FF:000002">
    <property type="entry name" value="Zinc finger protein 36, C3H1 type-like 1"/>
    <property type="match status" value="1"/>
</dbReference>
<dbReference type="HOGENOM" id="CLU_1005081_0_0_1"/>
<dbReference type="GO" id="GO:0008270">
    <property type="term" value="F:zinc ion binding"/>
    <property type="evidence" value="ECO:0007669"/>
    <property type="project" value="UniProtKB-KW"/>
</dbReference>
<accession>T0L5L7</accession>
<sequence>MKLGGKISNLSNIRKSIGKKGAKNPNSYIEKDDDKNEICMNVIEDSLCSESSKIYHINKKYMLYKTEICRSHSETGFCKYGNKCQFAHSLTELRNVNRHPRYKTETCKTFWEEGSCPYGTRCCFIHVKNEFKENHELISKLITDETQSDEKFCDTSVEILNLIKRPQTNFNLYKCSNINNNYEENIEEKNDNLIKYDYSSDLFLEFNDKNTKYKFLNQNLKTPTINFINDYIENNEYEELDDDDIQVQNISITSIKNCKQKTCSNKNLFKKINIKIC</sequence>
<feature type="zinc finger region" description="C3H1-type" evidence="5">
    <location>
        <begin position="101"/>
        <end position="129"/>
    </location>
</feature>
<evidence type="ECO:0000256" key="5">
    <source>
        <dbReference type="PROSITE-ProRule" id="PRU00723"/>
    </source>
</evidence>
<evidence type="ECO:0000259" key="6">
    <source>
        <dbReference type="PROSITE" id="PS50103"/>
    </source>
</evidence>
<evidence type="ECO:0000256" key="3">
    <source>
        <dbReference type="ARBA" id="ARBA00022771"/>
    </source>
</evidence>
<feature type="domain" description="C3H1-type" evidence="6">
    <location>
        <begin position="63"/>
        <end position="91"/>
    </location>
</feature>
<dbReference type="PANTHER" id="PTHR12547:SF18">
    <property type="entry name" value="PROTEIN TIS11"/>
    <property type="match status" value="1"/>
</dbReference>
<dbReference type="SMART" id="SM00356">
    <property type="entry name" value="ZnF_C3H1"/>
    <property type="match status" value="2"/>
</dbReference>
<dbReference type="FunFam" id="4.10.1000.10:FF:000001">
    <property type="entry name" value="zinc finger CCCH domain-containing protein 15-like"/>
    <property type="match status" value="1"/>
</dbReference>
<evidence type="ECO:0000256" key="4">
    <source>
        <dbReference type="ARBA" id="ARBA00022833"/>
    </source>
</evidence>
<dbReference type="AlphaFoldDB" id="T0L5L7"/>
<dbReference type="PANTHER" id="PTHR12547">
    <property type="entry name" value="CCCH ZINC FINGER/TIS11-RELATED"/>
    <property type="match status" value="1"/>
</dbReference>
<dbReference type="Gene3D" id="4.10.1000.10">
    <property type="entry name" value="Zinc finger, CCCH-type"/>
    <property type="match status" value="2"/>
</dbReference>
<dbReference type="SUPFAM" id="SSF90229">
    <property type="entry name" value="CCCH zinc finger"/>
    <property type="match status" value="2"/>
</dbReference>
<keyword evidence="4 5" id="KW-0862">Zinc</keyword>
<keyword evidence="2" id="KW-0677">Repeat</keyword>
<dbReference type="InterPro" id="IPR045877">
    <property type="entry name" value="ZFP36-like"/>
</dbReference>
<dbReference type="GO" id="GO:0003729">
    <property type="term" value="F:mRNA binding"/>
    <property type="evidence" value="ECO:0007669"/>
    <property type="project" value="InterPro"/>
</dbReference>
<evidence type="ECO:0000256" key="2">
    <source>
        <dbReference type="ARBA" id="ARBA00022737"/>
    </source>
</evidence>
<feature type="zinc finger region" description="C3H1-type" evidence="5">
    <location>
        <begin position="63"/>
        <end position="91"/>
    </location>
</feature>
<dbReference type="Proteomes" id="UP000053780">
    <property type="component" value="Unassembled WGS sequence"/>
</dbReference>
<keyword evidence="3 5" id="KW-0863">Zinc-finger</keyword>
<gene>
    <name evidence="7" type="ORF">NAPIS_ORF02471</name>
</gene>
<feature type="domain" description="C3H1-type" evidence="6">
    <location>
        <begin position="101"/>
        <end position="129"/>
    </location>
</feature>
<keyword evidence="8" id="KW-1185">Reference proteome</keyword>
<dbReference type="Pfam" id="PF00642">
    <property type="entry name" value="zf-CCCH"/>
    <property type="match status" value="2"/>
</dbReference>
<protein>
    <submittedName>
        <fullName evidence="7">Ccch-type zn-finger protein</fullName>
    </submittedName>
</protein>
<evidence type="ECO:0000313" key="8">
    <source>
        <dbReference type="Proteomes" id="UP000053780"/>
    </source>
</evidence>
<organism evidence="7 8">
    <name type="scientific">Vairimorpha apis BRL 01</name>
    <dbReference type="NCBI Taxonomy" id="1037528"/>
    <lineage>
        <taxon>Eukaryota</taxon>
        <taxon>Fungi</taxon>
        <taxon>Fungi incertae sedis</taxon>
        <taxon>Microsporidia</taxon>
        <taxon>Nosematidae</taxon>
        <taxon>Vairimorpha</taxon>
    </lineage>
</organism>
<dbReference type="VEuPathDB" id="MicrosporidiaDB:NAPIS_ORF02471"/>
<reference evidence="7 8" key="1">
    <citation type="journal article" date="2013" name="BMC Genomics">
        <title>Genome sequencing and comparative genomics of honey bee microsporidia, Nosema apis reveal novel insights into host-parasite interactions.</title>
        <authorList>
            <person name="Chen Yp."/>
            <person name="Pettis J.S."/>
            <person name="Zhao Y."/>
            <person name="Liu X."/>
            <person name="Tallon L.J."/>
            <person name="Sadzewicz L.D."/>
            <person name="Li R."/>
            <person name="Zheng H."/>
            <person name="Huang S."/>
            <person name="Zhang X."/>
            <person name="Hamilton M.C."/>
            <person name="Pernal S.F."/>
            <person name="Melathopoulos A.P."/>
            <person name="Yan X."/>
            <person name="Evans J.D."/>
        </authorList>
    </citation>
    <scope>NUCLEOTIDE SEQUENCE [LARGE SCALE GENOMIC DNA]</scope>
    <source>
        <strain evidence="7 8">BRL 01</strain>
    </source>
</reference>